<reference evidence="1 2" key="1">
    <citation type="submission" date="2014-10" db="EMBL/GenBank/DDBJ databases">
        <title>Draft genome of the hookworm Ancylostoma caninum.</title>
        <authorList>
            <person name="Mitreva M."/>
        </authorList>
    </citation>
    <scope>NUCLEOTIDE SEQUENCE [LARGE SCALE GENOMIC DNA]</scope>
    <source>
        <strain evidence="1 2">Baltimore</strain>
    </source>
</reference>
<sequence>MIVGYVTMTELRHLHERSFCIMRCSSQVSRAKSRSPVEHEEVHNFEARFNKRQYVCVDSILKLAKDRPSNERRLIETVAGLAVTMNCAINALSKQRVPRSTSIVQSQVLVHEDIRFETFSPSLISEDLCMVLPPSNKLIYLRETLKHVTVGALGSVYAIITEFIQGSAKKFWTTAEMRCITGAANSSTMDYYGIEESAVFAMASLISFARCMEKRNYC</sequence>
<accession>A0A368H2A0</accession>
<organism evidence="1 2">
    <name type="scientific">Ancylostoma caninum</name>
    <name type="common">Dog hookworm</name>
    <dbReference type="NCBI Taxonomy" id="29170"/>
    <lineage>
        <taxon>Eukaryota</taxon>
        <taxon>Metazoa</taxon>
        <taxon>Ecdysozoa</taxon>
        <taxon>Nematoda</taxon>
        <taxon>Chromadorea</taxon>
        <taxon>Rhabditida</taxon>
        <taxon>Rhabditina</taxon>
        <taxon>Rhabditomorpha</taxon>
        <taxon>Strongyloidea</taxon>
        <taxon>Ancylostomatidae</taxon>
        <taxon>Ancylostomatinae</taxon>
        <taxon>Ancylostoma</taxon>
    </lineage>
</organism>
<dbReference type="Proteomes" id="UP000252519">
    <property type="component" value="Unassembled WGS sequence"/>
</dbReference>
<dbReference type="OrthoDB" id="10589828at2759"/>
<proteinExistence type="predicted"/>
<evidence type="ECO:0000313" key="1">
    <source>
        <dbReference type="EMBL" id="RCN50724.1"/>
    </source>
</evidence>
<gene>
    <name evidence="1" type="ORF">ANCCAN_03109</name>
</gene>
<dbReference type="AlphaFoldDB" id="A0A368H2A0"/>
<protein>
    <submittedName>
        <fullName evidence="1">Uncharacterized protein</fullName>
    </submittedName>
</protein>
<evidence type="ECO:0000313" key="2">
    <source>
        <dbReference type="Proteomes" id="UP000252519"/>
    </source>
</evidence>
<dbReference type="EMBL" id="JOJR01000020">
    <property type="protein sequence ID" value="RCN50724.1"/>
    <property type="molecule type" value="Genomic_DNA"/>
</dbReference>
<keyword evidence="2" id="KW-1185">Reference proteome</keyword>
<comment type="caution">
    <text evidence="1">The sequence shown here is derived from an EMBL/GenBank/DDBJ whole genome shotgun (WGS) entry which is preliminary data.</text>
</comment>
<name>A0A368H2A0_ANCCA</name>